<name>A0A3B1CMU4_9ZZZZ</name>
<dbReference type="AlphaFoldDB" id="A0A3B1CMU4"/>
<dbReference type="EMBL" id="UOGF01000079">
    <property type="protein sequence ID" value="VAX31856.1"/>
    <property type="molecule type" value="Genomic_DNA"/>
</dbReference>
<evidence type="ECO:0000313" key="1">
    <source>
        <dbReference type="EMBL" id="VAX31856.1"/>
    </source>
</evidence>
<gene>
    <name evidence="1" type="ORF">MNBD_NITROSPIRAE01-1365</name>
</gene>
<reference evidence="1" key="1">
    <citation type="submission" date="2018-06" db="EMBL/GenBank/DDBJ databases">
        <authorList>
            <person name="Zhirakovskaya E."/>
        </authorList>
    </citation>
    <scope>NUCLEOTIDE SEQUENCE</scope>
</reference>
<protein>
    <submittedName>
        <fullName evidence="1">Uncharacterized protein</fullName>
    </submittedName>
</protein>
<sequence>MRGTETVTLFIYFMFLCLVPTVLEAKTTAPVTIEYTVPKTVQTGDTVSTVIYFIAQTDLEVLKISLEPYRGLKLLSKKKETFFFDLKKGERRDLEIEIQLTDPEIGYLSVFATTETMRSTSTKSIAIPYGAAGVLTREKLKSSNSAFKRSEGEALILMPGDPR</sequence>
<proteinExistence type="predicted"/>
<organism evidence="1">
    <name type="scientific">hydrothermal vent metagenome</name>
    <dbReference type="NCBI Taxonomy" id="652676"/>
    <lineage>
        <taxon>unclassified sequences</taxon>
        <taxon>metagenomes</taxon>
        <taxon>ecological metagenomes</taxon>
    </lineage>
</organism>
<accession>A0A3B1CMU4</accession>